<feature type="domain" description="Mon2 C-terminal" evidence="1">
    <location>
        <begin position="237"/>
        <end position="356"/>
    </location>
</feature>
<feature type="domain" description="Mon2 C-terminal" evidence="1">
    <location>
        <begin position="370"/>
        <end position="417"/>
    </location>
</feature>
<name>A0A9J6FLQ0_HAELO</name>
<accession>A0A9J6FLQ0</accession>
<dbReference type="OMA" id="HAVEPFD"/>
<feature type="domain" description="Mon2 C-terminal" evidence="1">
    <location>
        <begin position="100"/>
        <end position="199"/>
    </location>
</feature>
<evidence type="ECO:0000313" key="2">
    <source>
        <dbReference type="EMBL" id="KAH9363345.1"/>
    </source>
</evidence>
<reference evidence="2 3" key="1">
    <citation type="journal article" date="2020" name="Cell">
        <title>Large-Scale Comparative Analyses of Tick Genomes Elucidate Their Genetic Diversity and Vector Capacities.</title>
        <authorList>
            <consortium name="Tick Genome and Microbiome Consortium (TIGMIC)"/>
            <person name="Jia N."/>
            <person name="Wang J."/>
            <person name="Shi W."/>
            <person name="Du L."/>
            <person name="Sun Y."/>
            <person name="Zhan W."/>
            <person name="Jiang J.F."/>
            <person name="Wang Q."/>
            <person name="Zhang B."/>
            <person name="Ji P."/>
            <person name="Bell-Sakyi L."/>
            <person name="Cui X.M."/>
            <person name="Yuan T.T."/>
            <person name="Jiang B.G."/>
            <person name="Yang W.F."/>
            <person name="Lam T.T."/>
            <person name="Chang Q.C."/>
            <person name="Ding S.J."/>
            <person name="Wang X.J."/>
            <person name="Zhu J.G."/>
            <person name="Ruan X.D."/>
            <person name="Zhao L."/>
            <person name="Wei J.T."/>
            <person name="Ye R.Z."/>
            <person name="Que T.C."/>
            <person name="Du C.H."/>
            <person name="Zhou Y.H."/>
            <person name="Cheng J.X."/>
            <person name="Dai P.F."/>
            <person name="Guo W.B."/>
            <person name="Han X.H."/>
            <person name="Huang E.J."/>
            <person name="Li L.F."/>
            <person name="Wei W."/>
            <person name="Gao Y.C."/>
            <person name="Liu J.Z."/>
            <person name="Shao H.Z."/>
            <person name="Wang X."/>
            <person name="Wang C.C."/>
            <person name="Yang T.C."/>
            <person name="Huo Q.B."/>
            <person name="Li W."/>
            <person name="Chen H.Y."/>
            <person name="Chen S.E."/>
            <person name="Zhou L.G."/>
            <person name="Ni X.B."/>
            <person name="Tian J.H."/>
            <person name="Sheng Y."/>
            <person name="Liu T."/>
            <person name="Pan Y.S."/>
            <person name="Xia L.Y."/>
            <person name="Li J."/>
            <person name="Zhao F."/>
            <person name="Cao W.C."/>
        </authorList>
    </citation>
    <scope>NUCLEOTIDE SEQUENCE [LARGE SCALE GENOMIC DNA]</scope>
    <source>
        <strain evidence="2">HaeL-2018</strain>
    </source>
</reference>
<gene>
    <name evidence="2" type="ORF">HPB48_006451</name>
</gene>
<feature type="domain" description="Mon2 C-terminal" evidence="1">
    <location>
        <begin position="43"/>
        <end position="94"/>
    </location>
</feature>
<dbReference type="InterPro" id="IPR016024">
    <property type="entry name" value="ARM-type_fold"/>
</dbReference>
<dbReference type="Pfam" id="PF16206">
    <property type="entry name" value="Mon2_C"/>
    <property type="match status" value="4"/>
</dbReference>
<evidence type="ECO:0000259" key="1">
    <source>
        <dbReference type="Pfam" id="PF16206"/>
    </source>
</evidence>
<comment type="caution">
    <text evidence="2">The sequence shown here is derived from an EMBL/GenBank/DDBJ whole genome shotgun (WGS) entry which is preliminary data.</text>
</comment>
<dbReference type="SUPFAM" id="SSF48371">
    <property type="entry name" value="ARM repeat"/>
    <property type="match status" value="1"/>
</dbReference>
<dbReference type="AlphaFoldDB" id="A0A9J6FLQ0"/>
<dbReference type="OrthoDB" id="294853at2759"/>
<organism evidence="2 3">
    <name type="scientific">Haemaphysalis longicornis</name>
    <name type="common">Bush tick</name>
    <dbReference type="NCBI Taxonomy" id="44386"/>
    <lineage>
        <taxon>Eukaryota</taxon>
        <taxon>Metazoa</taxon>
        <taxon>Ecdysozoa</taxon>
        <taxon>Arthropoda</taxon>
        <taxon>Chelicerata</taxon>
        <taxon>Arachnida</taxon>
        <taxon>Acari</taxon>
        <taxon>Parasitiformes</taxon>
        <taxon>Ixodida</taxon>
        <taxon>Ixodoidea</taxon>
        <taxon>Ixodidae</taxon>
        <taxon>Haemaphysalinae</taxon>
        <taxon>Haemaphysalis</taxon>
    </lineage>
</organism>
<evidence type="ECO:0000313" key="3">
    <source>
        <dbReference type="Proteomes" id="UP000821853"/>
    </source>
</evidence>
<proteinExistence type="predicted"/>
<sequence length="450" mass="49605">MIGEGFAQLLEGLVLTIIGAISENHGESLIRSAFQCLQLVVADFLPIMPRACLQLCVDTAARFGSQGQELNVSLTAVGLLWHMADYLYQNAEQLKQGEGDWDALWMCLFQRLGELCVDPRSAVRKSAGQTLFSTINAHGSVLRQETWQAVLWQVLFPLLDRVRTLSGSASTEKVNDMGGNILIHHSRNTAQKQWAETQVSLSALKSFQEILHLSRPSEGAGNGGALLGRSADPQGEAALWCAAWKVWYNIGIESTRPPPDVAVEDARFSNGLALLYIPSQAFLTALVQIFPHLFQHIKNRFVVSDFQKFATVVQNAVAAPVHGDASPFILPTLAEVVLTTLQESVLNAMDSLHKAPAYGKLQVRPGLASKHLDWVTLSFVPFGERAMDMAVSLYVQTAQRPVVMQADILHAIVKGFDLRRSFFGFCFVREATARYLTSPLMPWIQSIFSV</sequence>
<dbReference type="VEuPathDB" id="VectorBase:HLOH_060953"/>
<dbReference type="Proteomes" id="UP000821853">
    <property type="component" value="Chromosome 10"/>
</dbReference>
<protein>
    <recommendedName>
        <fullName evidence="1">Mon2 C-terminal domain-containing protein</fullName>
    </recommendedName>
</protein>
<dbReference type="EMBL" id="JABSTR010000002">
    <property type="protein sequence ID" value="KAH9363345.1"/>
    <property type="molecule type" value="Genomic_DNA"/>
</dbReference>
<dbReference type="InterPro" id="IPR032817">
    <property type="entry name" value="Mon2_C"/>
</dbReference>
<keyword evidence="3" id="KW-1185">Reference proteome</keyword>